<accession>A0A239PXY0</accession>
<dbReference type="InterPro" id="IPR007372">
    <property type="entry name" value="Lipid/polyisoprenoid-bd_YceI"/>
</dbReference>
<evidence type="ECO:0000313" key="4">
    <source>
        <dbReference type="Proteomes" id="UP000198346"/>
    </source>
</evidence>
<feature type="signal peptide" evidence="1">
    <location>
        <begin position="1"/>
        <end position="23"/>
    </location>
</feature>
<evidence type="ECO:0000256" key="1">
    <source>
        <dbReference type="SAM" id="SignalP"/>
    </source>
</evidence>
<proteinExistence type="predicted"/>
<reference evidence="3 4" key="1">
    <citation type="submission" date="2017-07" db="EMBL/GenBank/DDBJ databases">
        <authorList>
            <person name="Sun Z.S."/>
            <person name="Albrecht U."/>
            <person name="Echele G."/>
            <person name="Lee C.C."/>
        </authorList>
    </citation>
    <scope>NUCLEOTIDE SEQUENCE [LARGE SCALE GENOMIC DNA]</scope>
    <source>
        <strain evidence="3 4">CGMCC 1.12710</strain>
    </source>
</reference>
<gene>
    <name evidence="3" type="ORF">SAMN06297382_2405</name>
</gene>
<dbReference type="PANTHER" id="PTHR34406">
    <property type="entry name" value="PROTEIN YCEI"/>
    <property type="match status" value="1"/>
</dbReference>
<dbReference type="PROSITE" id="PS51257">
    <property type="entry name" value="PROKAR_LIPOPROTEIN"/>
    <property type="match status" value="1"/>
</dbReference>
<keyword evidence="4" id="KW-1185">Reference proteome</keyword>
<protein>
    <submittedName>
        <fullName evidence="3">Polyisoprenoid-binding protein YceI</fullName>
    </submittedName>
</protein>
<dbReference type="Proteomes" id="UP000198346">
    <property type="component" value="Unassembled WGS sequence"/>
</dbReference>
<dbReference type="SMART" id="SM00867">
    <property type="entry name" value="YceI"/>
    <property type="match status" value="1"/>
</dbReference>
<dbReference type="InterPro" id="IPR036761">
    <property type="entry name" value="TTHA0802/YceI-like_sf"/>
</dbReference>
<dbReference type="OrthoDB" id="9811006at2"/>
<dbReference type="SUPFAM" id="SSF101874">
    <property type="entry name" value="YceI-like"/>
    <property type="match status" value="1"/>
</dbReference>
<feature type="domain" description="Lipid/polyisoprenoid-binding YceI-like" evidence="2">
    <location>
        <begin position="48"/>
        <end position="211"/>
    </location>
</feature>
<organism evidence="3 4">
    <name type="scientific">Amphiplicatus metriothermophilus</name>
    <dbReference type="NCBI Taxonomy" id="1519374"/>
    <lineage>
        <taxon>Bacteria</taxon>
        <taxon>Pseudomonadati</taxon>
        <taxon>Pseudomonadota</taxon>
        <taxon>Alphaproteobacteria</taxon>
        <taxon>Parvularculales</taxon>
        <taxon>Parvularculaceae</taxon>
        <taxon>Amphiplicatus</taxon>
    </lineage>
</organism>
<sequence>MRTHALYAVAAFALAACGQQAPADASGETAPAQTAAESVDLAAAPAGTYVTDPKHRYITFTYWHQGYSRPYLRWRDWEGVLEWNPENPEQSSISVTIDAASIDSGVDEFDDHLRSADFFDVANHPEIAFESTSVERVGPNKGKVTGELTIKGVTKPVALDVTFNKADALQDGGHKLGFSAKTTVKRSDFGVDRYVPFVGDEVEVLIEAELASR</sequence>
<keyword evidence="1" id="KW-0732">Signal</keyword>
<dbReference type="AlphaFoldDB" id="A0A239PXY0"/>
<feature type="chain" id="PRO_5013077045" evidence="1">
    <location>
        <begin position="24"/>
        <end position="213"/>
    </location>
</feature>
<dbReference type="Gene3D" id="2.40.128.110">
    <property type="entry name" value="Lipid/polyisoprenoid-binding, YceI-like"/>
    <property type="match status" value="1"/>
</dbReference>
<dbReference type="EMBL" id="FZQA01000006">
    <property type="protein sequence ID" value="SNT74816.1"/>
    <property type="molecule type" value="Genomic_DNA"/>
</dbReference>
<dbReference type="PANTHER" id="PTHR34406:SF1">
    <property type="entry name" value="PROTEIN YCEI"/>
    <property type="match status" value="1"/>
</dbReference>
<evidence type="ECO:0000313" key="3">
    <source>
        <dbReference type="EMBL" id="SNT74816.1"/>
    </source>
</evidence>
<name>A0A239PXY0_9PROT</name>
<dbReference type="Pfam" id="PF04264">
    <property type="entry name" value="YceI"/>
    <property type="match status" value="1"/>
</dbReference>
<evidence type="ECO:0000259" key="2">
    <source>
        <dbReference type="SMART" id="SM00867"/>
    </source>
</evidence>
<dbReference type="RefSeq" id="WP_089412849.1">
    <property type="nucleotide sequence ID" value="NZ_FZQA01000006.1"/>
</dbReference>